<reference evidence="6" key="1">
    <citation type="journal article" date="2014" name="Int. J. Syst. Evol. Microbiol.">
        <title>Complete genome sequence of Corynebacterium casei LMG S-19264T (=DSM 44701T), isolated from a smear-ripened cheese.</title>
        <authorList>
            <consortium name="US DOE Joint Genome Institute (JGI-PGF)"/>
            <person name="Walter F."/>
            <person name="Albersmeier A."/>
            <person name="Kalinowski J."/>
            <person name="Ruckert C."/>
        </authorList>
    </citation>
    <scope>NUCLEOTIDE SEQUENCE</scope>
    <source>
        <strain evidence="6">JCM 4125</strain>
    </source>
</reference>
<dbReference type="InterPro" id="IPR036388">
    <property type="entry name" value="WH-like_DNA-bd_sf"/>
</dbReference>
<dbReference type="PROSITE" id="PS51063">
    <property type="entry name" value="HTH_CRP_2"/>
    <property type="match status" value="1"/>
</dbReference>
<dbReference type="InterPro" id="IPR000595">
    <property type="entry name" value="cNMP-bd_dom"/>
</dbReference>
<keyword evidence="3" id="KW-0804">Transcription</keyword>
<dbReference type="PANTHER" id="PTHR24567">
    <property type="entry name" value="CRP FAMILY TRANSCRIPTIONAL REGULATORY PROTEIN"/>
    <property type="match status" value="1"/>
</dbReference>
<protein>
    <submittedName>
        <fullName evidence="6">Crp/Fnr family transcriptional regulator</fullName>
    </submittedName>
</protein>
<dbReference type="SUPFAM" id="SSF51206">
    <property type="entry name" value="cAMP-binding domain-like"/>
    <property type="match status" value="1"/>
</dbReference>
<dbReference type="SMART" id="SM00100">
    <property type="entry name" value="cNMP"/>
    <property type="match status" value="1"/>
</dbReference>
<dbReference type="GO" id="GO:0003677">
    <property type="term" value="F:DNA binding"/>
    <property type="evidence" value="ECO:0007669"/>
    <property type="project" value="UniProtKB-KW"/>
</dbReference>
<dbReference type="Pfam" id="PF00027">
    <property type="entry name" value="cNMP_binding"/>
    <property type="match status" value="1"/>
</dbReference>
<dbReference type="InterPro" id="IPR050397">
    <property type="entry name" value="Env_Response_Regulators"/>
</dbReference>
<dbReference type="EMBL" id="BMSA01000009">
    <property type="protein sequence ID" value="GGT55206.1"/>
    <property type="molecule type" value="Genomic_DNA"/>
</dbReference>
<proteinExistence type="predicted"/>
<keyword evidence="7" id="KW-1185">Reference proteome</keyword>
<dbReference type="SUPFAM" id="SSF46785">
    <property type="entry name" value="Winged helix' DNA-binding domain"/>
    <property type="match status" value="1"/>
</dbReference>
<evidence type="ECO:0000256" key="1">
    <source>
        <dbReference type="ARBA" id="ARBA00023015"/>
    </source>
</evidence>
<dbReference type="Gene3D" id="1.10.10.10">
    <property type="entry name" value="Winged helix-like DNA-binding domain superfamily/Winged helix DNA-binding domain"/>
    <property type="match status" value="1"/>
</dbReference>
<evidence type="ECO:0000259" key="5">
    <source>
        <dbReference type="PROSITE" id="PS51063"/>
    </source>
</evidence>
<dbReference type="InterPro" id="IPR036390">
    <property type="entry name" value="WH_DNA-bd_sf"/>
</dbReference>
<dbReference type="PROSITE" id="PS50042">
    <property type="entry name" value="CNMP_BINDING_3"/>
    <property type="match status" value="1"/>
</dbReference>
<evidence type="ECO:0000256" key="2">
    <source>
        <dbReference type="ARBA" id="ARBA00023125"/>
    </source>
</evidence>
<dbReference type="GO" id="GO:0005829">
    <property type="term" value="C:cytosol"/>
    <property type="evidence" value="ECO:0007669"/>
    <property type="project" value="TreeGrafter"/>
</dbReference>
<gene>
    <name evidence="6" type="primary">fnr</name>
    <name evidence="6" type="ORF">GCM10010226_35300</name>
</gene>
<evidence type="ECO:0000256" key="3">
    <source>
        <dbReference type="ARBA" id="ARBA00023163"/>
    </source>
</evidence>
<accession>A0A918LUF7</accession>
<organism evidence="6 7">
    <name type="scientific">Streptomyces phaeofaciens</name>
    <dbReference type="NCBI Taxonomy" id="68254"/>
    <lineage>
        <taxon>Bacteria</taxon>
        <taxon>Bacillati</taxon>
        <taxon>Actinomycetota</taxon>
        <taxon>Actinomycetes</taxon>
        <taxon>Kitasatosporales</taxon>
        <taxon>Streptomycetaceae</taxon>
        <taxon>Streptomyces</taxon>
    </lineage>
</organism>
<feature type="domain" description="Cyclic nucleotide-binding" evidence="4">
    <location>
        <begin position="36"/>
        <end position="156"/>
    </location>
</feature>
<dbReference type="Proteomes" id="UP000646776">
    <property type="component" value="Unassembled WGS sequence"/>
</dbReference>
<dbReference type="InterPro" id="IPR018490">
    <property type="entry name" value="cNMP-bd_dom_sf"/>
</dbReference>
<keyword evidence="2" id="KW-0238">DNA-binding</keyword>
<comment type="caution">
    <text evidence="6">The sequence shown here is derived from an EMBL/GenBank/DDBJ whole genome shotgun (WGS) entry which is preliminary data.</text>
</comment>
<dbReference type="AlphaFoldDB" id="A0A918LUF7"/>
<dbReference type="InterPro" id="IPR014710">
    <property type="entry name" value="RmlC-like_jellyroll"/>
</dbReference>
<dbReference type="Pfam" id="PF13545">
    <property type="entry name" value="HTH_Crp_2"/>
    <property type="match status" value="1"/>
</dbReference>
<keyword evidence="1" id="KW-0805">Transcription regulation</keyword>
<reference evidence="6" key="2">
    <citation type="submission" date="2020-09" db="EMBL/GenBank/DDBJ databases">
        <authorList>
            <person name="Sun Q."/>
            <person name="Ohkuma M."/>
        </authorList>
    </citation>
    <scope>NUCLEOTIDE SEQUENCE</scope>
    <source>
        <strain evidence="6">JCM 4125</strain>
    </source>
</reference>
<sequence length="261" mass="27560">MALACACQSRGRGRRVLVGAGPGAVWVSLIEQEQPLLDALRPRDRAALLALGVPRGYRTGEVLLSENATTSYVVALLGGWATVSVSTERGSRLILALRGAGELVGELAAMDRRPRSATVTALGDVDAVVIPGDRFRGFLAASPAVSALAFRQLGSRLRSADGERRSLASENVLQRLAARLLELAVRTGRRAADGSVTVDLPLPQHDLAASVGSTREAVAKALRLLRERGIVRTATRQIAVVELEPLRLLAGEGSEPGRPTV</sequence>
<feature type="domain" description="HTH crp-type" evidence="5">
    <location>
        <begin position="170"/>
        <end position="244"/>
    </location>
</feature>
<evidence type="ECO:0000313" key="6">
    <source>
        <dbReference type="EMBL" id="GGT55206.1"/>
    </source>
</evidence>
<dbReference type="Gene3D" id="2.60.120.10">
    <property type="entry name" value="Jelly Rolls"/>
    <property type="match status" value="1"/>
</dbReference>
<dbReference type="InterPro" id="IPR012318">
    <property type="entry name" value="HTH_CRP"/>
</dbReference>
<dbReference type="CDD" id="cd00038">
    <property type="entry name" value="CAP_ED"/>
    <property type="match status" value="1"/>
</dbReference>
<dbReference type="PANTHER" id="PTHR24567:SF74">
    <property type="entry name" value="HTH-TYPE TRANSCRIPTIONAL REGULATOR ARCR"/>
    <property type="match status" value="1"/>
</dbReference>
<dbReference type="GO" id="GO:0003700">
    <property type="term" value="F:DNA-binding transcription factor activity"/>
    <property type="evidence" value="ECO:0007669"/>
    <property type="project" value="TreeGrafter"/>
</dbReference>
<dbReference type="SMART" id="SM00419">
    <property type="entry name" value="HTH_CRP"/>
    <property type="match status" value="1"/>
</dbReference>
<name>A0A918LUF7_9ACTN</name>
<evidence type="ECO:0000259" key="4">
    <source>
        <dbReference type="PROSITE" id="PS50042"/>
    </source>
</evidence>
<evidence type="ECO:0000313" key="7">
    <source>
        <dbReference type="Proteomes" id="UP000646776"/>
    </source>
</evidence>